<keyword evidence="2" id="KW-0663">Pyridoxal phosphate</keyword>
<dbReference type="AlphaFoldDB" id="A0A0E2BC98"/>
<name>A0A0E2BC98_9LEPT</name>
<feature type="domain" description="Tryptophan synthase beta chain-like PALP" evidence="3">
    <location>
        <begin position="42"/>
        <end position="327"/>
    </location>
</feature>
<accession>A0A0E2BC98</accession>
<protein>
    <submittedName>
        <fullName evidence="4">Pyridoxal-phosphate dependent protein</fullName>
    </submittedName>
</protein>
<dbReference type="InterPro" id="IPR036052">
    <property type="entry name" value="TrpB-like_PALP_sf"/>
</dbReference>
<dbReference type="GO" id="GO:0006535">
    <property type="term" value="P:cysteine biosynthetic process from serine"/>
    <property type="evidence" value="ECO:0007669"/>
    <property type="project" value="InterPro"/>
</dbReference>
<sequence length="333" mass="37102">MFDEISRSIDEFGNSFLGALNNIQKSFGRELSVAKPVKETILQMIGNTPLIRLNQIGSHIPNVEFYLKAEFCNPTGSVKDRTALSMLLSSERRGELKPAGQVIQPGYNTTAISLAWICTIRQYKFRCLVAGDTDSQKIKDLQTFGAHVEIVPEAKGNWDDALLKRAKYIKEKEKNTVILNEYKDMANTNAHYLFTGPEIWRDLSGNVDAFVAGGGSGGTLSGVGRFLKSKKSSVRVIMGVSQKSRFIRKMVQNENSIYLPESFDPKIVDEYVGVDREQALLYQSDLYQKEGIFAGQTTGTTLASAIRFAEGLSIKEDSKSQVYRIVVLSPDRF</sequence>
<dbReference type="InterPro" id="IPR001216">
    <property type="entry name" value="P-phosphate_BS"/>
</dbReference>
<organism evidence="4 5">
    <name type="scientific">Leptospira kirschneri str. H1</name>
    <dbReference type="NCBI Taxonomy" id="1049966"/>
    <lineage>
        <taxon>Bacteria</taxon>
        <taxon>Pseudomonadati</taxon>
        <taxon>Spirochaetota</taxon>
        <taxon>Spirochaetia</taxon>
        <taxon>Leptospirales</taxon>
        <taxon>Leptospiraceae</taxon>
        <taxon>Leptospira</taxon>
    </lineage>
</organism>
<evidence type="ECO:0000259" key="3">
    <source>
        <dbReference type="Pfam" id="PF00291"/>
    </source>
</evidence>
<comment type="caution">
    <text evidence="4">The sequence shown here is derived from an EMBL/GenBank/DDBJ whole genome shotgun (WGS) entry which is preliminary data.</text>
</comment>
<dbReference type="Proteomes" id="UP000006253">
    <property type="component" value="Unassembled WGS sequence"/>
</dbReference>
<dbReference type="Gene3D" id="3.40.50.1100">
    <property type="match status" value="2"/>
</dbReference>
<dbReference type="SUPFAM" id="SSF53686">
    <property type="entry name" value="Tryptophan synthase beta subunit-like PLP-dependent enzymes"/>
    <property type="match status" value="1"/>
</dbReference>
<dbReference type="EMBL" id="AHMY02000051">
    <property type="protein sequence ID" value="EKO14785.1"/>
    <property type="molecule type" value="Genomic_DNA"/>
</dbReference>
<reference evidence="4 5" key="1">
    <citation type="submission" date="2012-10" db="EMBL/GenBank/DDBJ databases">
        <authorList>
            <person name="Harkins D.M."/>
            <person name="Durkin A.S."/>
            <person name="Brinkac L.M."/>
            <person name="Selengut J.D."/>
            <person name="Sanka R."/>
            <person name="DePew J."/>
            <person name="Purushe J."/>
            <person name="Peacock S.J."/>
            <person name="Thaipadungpanit J."/>
            <person name="Wuthiekanun V.W."/>
            <person name="Day N.P."/>
            <person name="Vinetz J.M."/>
            <person name="Sutton G.G."/>
            <person name="Nelson W.C."/>
            <person name="Fouts D.E."/>
        </authorList>
    </citation>
    <scope>NUCLEOTIDE SEQUENCE [LARGE SCALE GENOMIC DNA]</scope>
    <source>
        <strain evidence="4 5">H1</strain>
    </source>
</reference>
<dbReference type="GO" id="GO:0016765">
    <property type="term" value="F:transferase activity, transferring alkyl or aryl (other than methyl) groups"/>
    <property type="evidence" value="ECO:0007669"/>
    <property type="project" value="UniProtKB-ARBA"/>
</dbReference>
<dbReference type="PROSITE" id="PS00901">
    <property type="entry name" value="CYS_SYNTHASE"/>
    <property type="match status" value="1"/>
</dbReference>
<evidence type="ECO:0000256" key="1">
    <source>
        <dbReference type="ARBA" id="ARBA00001933"/>
    </source>
</evidence>
<evidence type="ECO:0000313" key="5">
    <source>
        <dbReference type="Proteomes" id="UP000006253"/>
    </source>
</evidence>
<evidence type="ECO:0000256" key="2">
    <source>
        <dbReference type="ARBA" id="ARBA00022898"/>
    </source>
</evidence>
<dbReference type="InterPro" id="IPR050214">
    <property type="entry name" value="Cys_Synth/Cystath_Beta-Synth"/>
</dbReference>
<dbReference type="PANTHER" id="PTHR10314">
    <property type="entry name" value="CYSTATHIONINE BETA-SYNTHASE"/>
    <property type="match status" value="1"/>
</dbReference>
<dbReference type="Pfam" id="PF00291">
    <property type="entry name" value="PALP"/>
    <property type="match status" value="1"/>
</dbReference>
<proteinExistence type="predicted"/>
<dbReference type="CDD" id="cd01561">
    <property type="entry name" value="CBS_like"/>
    <property type="match status" value="1"/>
</dbReference>
<dbReference type="InterPro" id="IPR001926">
    <property type="entry name" value="TrpB-like_PALP"/>
</dbReference>
<dbReference type="RefSeq" id="WP_004766175.1">
    <property type="nucleotide sequence ID" value="NZ_AHMY02000051.1"/>
</dbReference>
<comment type="cofactor">
    <cofactor evidence="1">
        <name>pyridoxal 5'-phosphate</name>
        <dbReference type="ChEBI" id="CHEBI:597326"/>
    </cofactor>
</comment>
<gene>
    <name evidence="4" type="ORF">LEP1GSC081_1611</name>
</gene>
<evidence type="ECO:0000313" key="4">
    <source>
        <dbReference type="EMBL" id="EKO14785.1"/>
    </source>
</evidence>